<reference evidence="3 4" key="1">
    <citation type="submission" date="2015-07" db="EMBL/GenBank/DDBJ databases">
        <title>Draft genome sequence of the Amantichitinum ursilacus IGB-41, a new chitin-degrading bacterium.</title>
        <authorList>
            <person name="Kirstahler P."/>
            <person name="Guenther M."/>
            <person name="Grumaz C."/>
            <person name="Rupp S."/>
            <person name="Zibek S."/>
            <person name="Sohn K."/>
        </authorList>
    </citation>
    <scope>NUCLEOTIDE SEQUENCE [LARGE SCALE GENOMIC DNA]</scope>
    <source>
        <strain evidence="3 4">IGB-41</strain>
    </source>
</reference>
<dbReference type="PRINTS" id="PR00111">
    <property type="entry name" value="ABHYDROLASE"/>
</dbReference>
<evidence type="ECO:0000256" key="1">
    <source>
        <dbReference type="ARBA" id="ARBA00022801"/>
    </source>
</evidence>
<dbReference type="PATRIC" id="fig|857265.3.peg.3893"/>
<dbReference type="PRINTS" id="PR00412">
    <property type="entry name" value="EPOXHYDRLASE"/>
</dbReference>
<dbReference type="Gene3D" id="3.40.50.1820">
    <property type="entry name" value="alpha/beta hydrolase"/>
    <property type="match status" value="1"/>
</dbReference>
<comment type="caution">
    <text evidence="3">The sequence shown here is derived from an EMBL/GenBank/DDBJ whole genome shotgun (WGS) entry which is preliminary data.</text>
</comment>
<dbReference type="InterPro" id="IPR051340">
    <property type="entry name" value="Haloalkane_dehalogenase"/>
</dbReference>
<keyword evidence="4" id="KW-1185">Reference proteome</keyword>
<sequence length="294" mass="33338">MTAHPNANLFVRHHTVAADGVNVFYREAGPKDAPVLLLLHGYPTSSLQFRALMPRLAQQYRVIAPDLPGFGFTEVPPERNYHYTFDALADTLDAFVDALKLTRYALYIFDYGAPTGLRLALKHPERVSALISQNGNAYEEGLGDAWDPIRRYWAEPTPEHRQFVADNVLTLEGTRWQYTHGVPDISKLAPETWTLDYALMQRPGNKDIQLDLTLDYANNLKLYPAFQAFFREHRPPTLVIWGEHDPFFIPPGAQAYQRDNPEAKVVLLDTGHFALETHPDEIAAEILELMAKAE</sequence>
<dbReference type="EC" id="3.8.1.5" evidence="3"/>
<dbReference type="AlphaFoldDB" id="A0A0N0XG85"/>
<evidence type="ECO:0000313" key="3">
    <source>
        <dbReference type="EMBL" id="KPC49866.1"/>
    </source>
</evidence>
<dbReference type="OrthoDB" id="9780765at2"/>
<feature type="domain" description="AB hydrolase-1" evidence="2">
    <location>
        <begin position="34"/>
        <end position="279"/>
    </location>
</feature>
<dbReference type="STRING" id="857265.WG78_19010"/>
<proteinExistence type="predicted"/>
<dbReference type="PANTHER" id="PTHR42977:SF3">
    <property type="entry name" value="AB HYDROLASE-1 DOMAIN-CONTAINING PROTEIN"/>
    <property type="match status" value="1"/>
</dbReference>
<evidence type="ECO:0000259" key="2">
    <source>
        <dbReference type="Pfam" id="PF00561"/>
    </source>
</evidence>
<accession>A0A0N0XG85</accession>
<dbReference type="RefSeq" id="WP_053939391.1">
    <property type="nucleotide sequence ID" value="NZ_LAQT01000034.1"/>
</dbReference>
<dbReference type="GO" id="GO:0004301">
    <property type="term" value="F:epoxide hydrolase activity"/>
    <property type="evidence" value="ECO:0007669"/>
    <property type="project" value="TreeGrafter"/>
</dbReference>
<dbReference type="GO" id="GO:0018786">
    <property type="term" value="F:haloalkane dehalogenase activity"/>
    <property type="evidence" value="ECO:0007669"/>
    <property type="project" value="UniProtKB-EC"/>
</dbReference>
<dbReference type="InterPro" id="IPR000073">
    <property type="entry name" value="AB_hydrolase_1"/>
</dbReference>
<name>A0A0N0XG85_9NEIS</name>
<dbReference type="Pfam" id="PF00561">
    <property type="entry name" value="Abhydrolase_1"/>
    <property type="match status" value="1"/>
</dbReference>
<organism evidence="3 4">
    <name type="scientific">Amantichitinum ursilacus</name>
    <dbReference type="NCBI Taxonomy" id="857265"/>
    <lineage>
        <taxon>Bacteria</taxon>
        <taxon>Pseudomonadati</taxon>
        <taxon>Pseudomonadota</taxon>
        <taxon>Betaproteobacteria</taxon>
        <taxon>Neisseriales</taxon>
        <taxon>Chitinibacteraceae</taxon>
        <taxon>Amantichitinum</taxon>
    </lineage>
</organism>
<dbReference type="SUPFAM" id="SSF53474">
    <property type="entry name" value="alpha/beta-Hydrolases"/>
    <property type="match status" value="1"/>
</dbReference>
<keyword evidence="1 3" id="KW-0378">Hydrolase</keyword>
<dbReference type="InterPro" id="IPR029058">
    <property type="entry name" value="AB_hydrolase_fold"/>
</dbReference>
<dbReference type="PANTHER" id="PTHR42977">
    <property type="entry name" value="HYDROLASE-RELATED"/>
    <property type="match status" value="1"/>
</dbReference>
<dbReference type="FunFam" id="3.40.50.1820:FF:000173">
    <property type="entry name" value="Alpha/beta hydrolase"/>
    <property type="match status" value="1"/>
</dbReference>
<gene>
    <name evidence="3" type="primary">dhaAF</name>
    <name evidence="3" type="ORF">WG78_19010</name>
</gene>
<evidence type="ECO:0000313" key="4">
    <source>
        <dbReference type="Proteomes" id="UP000037939"/>
    </source>
</evidence>
<protein>
    <submittedName>
        <fullName evidence="3">Haloalkane dehalogenase</fullName>
        <ecNumber evidence="3">3.8.1.5</ecNumber>
    </submittedName>
</protein>
<dbReference type="InterPro" id="IPR000639">
    <property type="entry name" value="Epox_hydrolase-like"/>
</dbReference>
<dbReference type="EMBL" id="LAQT01000034">
    <property type="protein sequence ID" value="KPC49866.1"/>
    <property type="molecule type" value="Genomic_DNA"/>
</dbReference>
<dbReference type="Proteomes" id="UP000037939">
    <property type="component" value="Unassembled WGS sequence"/>
</dbReference>